<evidence type="ECO:0000259" key="1">
    <source>
        <dbReference type="PROSITE" id="PS50821"/>
    </source>
</evidence>
<reference evidence="2 3" key="1">
    <citation type="submission" date="2024-05" db="EMBL/GenBank/DDBJ databases">
        <title>A draft genome resource for the thread blight pathogen Marasmius tenuissimus strain MS-2.</title>
        <authorList>
            <person name="Yulfo-Soto G.E."/>
            <person name="Baruah I.K."/>
            <person name="Amoako-Attah I."/>
            <person name="Bukari Y."/>
            <person name="Meinhardt L.W."/>
            <person name="Bailey B.A."/>
            <person name="Cohen S.P."/>
        </authorList>
    </citation>
    <scope>NUCLEOTIDE SEQUENCE [LARGE SCALE GENOMIC DNA]</scope>
    <source>
        <strain evidence="2 3">MS-2</strain>
    </source>
</reference>
<sequence length="426" mass="47771">MYEVTLPQNVIRQYDAIKPGSGLEQKLPLHLTFKIMGHLQGFVAPEIFTPRVAYDGRQLLFATRELPLEVGPDGVVSQEFPIPISNDDSSPGTDKKVKVYIVRITKTKTINPEVLERFIGSQQSHNETVQMALTALNVVTRMSPLLHHPSSSSTSSTSFYTPDETFQLGRGLELWRGYFQSLRPSINRCLVNVDVTTGMFYKPGPLIDVCLDFVRRGSFTEPRDPRLLSPEHGFPERQRRTLANFLAGARILVHEDPGNGPNAAQGVMRICKGLSSQSANRLRSYRPDVGSITVADFYRRFRNRVLEFPDILCTEVGNGSTKGYIPLELCEMLPGQLARKQLPAEKIPQLVKFATQKPDRRLRSITNGVNVLQLGQSDYIKQFGMKIHVENGPLTVRARVLKPPTLRYGSKSREPTIAPSEGVWNM</sequence>
<dbReference type="Pfam" id="PF02170">
    <property type="entry name" value="PAZ"/>
    <property type="match status" value="1"/>
</dbReference>
<dbReference type="InterPro" id="IPR014811">
    <property type="entry name" value="ArgoL1"/>
</dbReference>
<gene>
    <name evidence="2" type="ORF">AAF712_009177</name>
</gene>
<dbReference type="PROSITE" id="PS50821">
    <property type="entry name" value="PAZ"/>
    <property type="match status" value="1"/>
</dbReference>
<name>A0ABR2ZRE6_9AGAR</name>
<dbReference type="SUPFAM" id="SSF101690">
    <property type="entry name" value="PAZ domain"/>
    <property type="match status" value="2"/>
</dbReference>
<evidence type="ECO:0000313" key="2">
    <source>
        <dbReference type="EMBL" id="KAL0063895.1"/>
    </source>
</evidence>
<dbReference type="InterPro" id="IPR036085">
    <property type="entry name" value="PAZ_dom_sf"/>
</dbReference>
<proteinExistence type="predicted"/>
<feature type="domain" description="PAZ" evidence="1">
    <location>
        <begin position="209"/>
        <end position="334"/>
    </location>
</feature>
<dbReference type="InterPro" id="IPR003100">
    <property type="entry name" value="PAZ_dom"/>
</dbReference>
<dbReference type="InterPro" id="IPR032474">
    <property type="entry name" value="Argonaute_N"/>
</dbReference>
<keyword evidence="3" id="KW-1185">Reference proteome</keyword>
<dbReference type="Proteomes" id="UP001437256">
    <property type="component" value="Unassembled WGS sequence"/>
</dbReference>
<dbReference type="EMBL" id="JBBXMP010000071">
    <property type="protein sequence ID" value="KAL0063895.1"/>
    <property type="molecule type" value="Genomic_DNA"/>
</dbReference>
<dbReference type="SMART" id="SM01163">
    <property type="entry name" value="DUF1785"/>
    <property type="match status" value="1"/>
</dbReference>
<evidence type="ECO:0000313" key="3">
    <source>
        <dbReference type="Proteomes" id="UP001437256"/>
    </source>
</evidence>
<dbReference type="Pfam" id="PF16486">
    <property type="entry name" value="ArgoN"/>
    <property type="match status" value="1"/>
</dbReference>
<dbReference type="PANTHER" id="PTHR22891">
    <property type="entry name" value="EUKARYOTIC TRANSLATION INITIATION FACTOR 2C"/>
    <property type="match status" value="1"/>
</dbReference>
<dbReference type="Gene3D" id="2.170.260.10">
    <property type="entry name" value="paz domain"/>
    <property type="match status" value="1"/>
</dbReference>
<dbReference type="Pfam" id="PF16488">
    <property type="entry name" value="ArgoL2"/>
    <property type="match status" value="1"/>
</dbReference>
<dbReference type="InterPro" id="IPR032472">
    <property type="entry name" value="ArgoL2"/>
</dbReference>
<organism evidence="2 3">
    <name type="scientific">Marasmius tenuissimus</name>
    <dbReference type="NCBI Taxonomy" id="585030"/>
    <lineage>
        <taxon>Eukaryota</taxon>
        <taxon>Fungi</taxon>
        <taxon>Dikarya</taxon>
        <taxon>Basidiomycota</taxon>
        <taxon>Agaricomycotina</taxon>
        <taxon>Agaricomycetes</taxon>
        <taxon>Agaricomycetidae</taxon>
        <taxon>Agaricales</taxon>
        <taxon>Marasmiineae</taxon>
        <taxon>Marasmiaceae</taxon>
        <taxon>Marasmius</taxon>
    </lineage>
</organism>
<dbReference type="CDD" id="cd02846">
    <property type="entry name" value="PAZ_argonaute_like"/>
    <property type="match status" value="1"/>
</dbReference>
<protein>
    <recommendedName>
        <fullName evidence="1">PAZ domain-containing protein</fullName>
    </recommendedName>
</protein>
<dbReference type="Pfam" id="PF08699">
    <property type="entry name" value="ArgoL1"/>
    <property type="match status" value="1"/>
</dbReference>
<accession>A0ABR2ZRE6</accession>
<comment type="caution">
    <text evidence="2">The sequence shown here is derived from an EMBL/GenBank/DDBJ whole genome shotgun (WGS) entry which is preliminary data.</text>
</comment>